<organism evidence="2 3">
    <name type="scientific">Tumebacillus flagellatus</name>
    <dbReference type="NCBI Taxonomy" id="1157490"/>
    <lineage>
        <taxon>Bacteria</taxon>
        <taxon>Bacillati</taxon>
        <taxon>Bacillota</taxon>
        <taxon>Bacilli</taxon>
        <taxon>Bacillales</taxon>
        <taxon>Alicyclobacillaceae</taxon>
        <taxon>Tumebacillus</taxon>
    </lineage>
</organism>
<sequence>MENEEQGLSKTVGLTVGSWEILIALILVGGNALLRRKKPEYLGMLTVCFGGILLNVLMPRMERFLHTKKETPC</sequence>
<dbReference type="STRING" id="1157490.EL26_21925"/>
<proteinExistence type="predicted"/>
<keyword evidence="1" id="KW-0812">Transmembrane</keyword>
<evidence type="ECO:0000313" key="2">
    <source>
        <dbReference type="EMBL" id="KEO81197.1"/>
    </source>
</evidence>
<dbReference type="Proteomes" id="UP000027931">
    <property type="component" value="Unassembled WGS sequence"/>
</dbReference>
<feature type="transmembrane region" description="Helical" evidence="1">
    <location>
        <begin position="12"/>
        <end position="34"/>
    </location>
</feature>
<feature type="transmembrane region" description="Helical" evidence="1">
    <location>
        <begin position="41"/>
        <end position="58"/>
    </location>
</feature>
<evidence type="ECO:0000313" key="3">
    <source>
        <dbReference type="Proteomes" id="UP000027931"/>
    </source>
</evidence>
<keyword evidence="3" id="KW-1185">Reference proteome</keyword>
<reference evidence="2 3" key="1">
    <citation type="journal article" date="2013" name="Int. J. Syst. Evol. Microbiol.">
        <title>Tumebacillus flagellatus sp. nov., an alpha-amylase/pullulanase-producing bacterium isolated from cassava wastewater.</title>
        <authorList>
            <person name="Wang Q."/>
            <person name="Xie N."/>
            <person name="Qin Y."/>
            <person name="Shen N."/>
            <person name="Zhu J."/>
            <person name="Mi H."/>
            <person name="Huang R."/>
        </authorList>
    </citation>
    <scope>NUCLEOTIDE SEQUENCE [LARGE SCALE GENOMIC DNA]</scope>
    <source>
        <strain evidence="2 3">GST4</strain>
    </source>
</reference>
<accession>A0A074M5D8</accession>
<evidence type="ECO:0000256" key="1">
    <source>
        <dbReference type="SAM" id="Phobius"/>
    </source>
</evidence>
<protein>
    <submittedName>
        <fullName evidence="2">Uncharacterized protein</fullName>
    </submittedName>
</protein>
<dbReference type="EMBL" id="JMIR01000043">
    <property type="protein sequence ID" value="KEO81197.1"/>
    <property type="molecule type" value="Genomic_DNA"/>
</dbReference>
<comment type="caution">
    <text evidence="2">The sequence shown here is derived from an EMBL/GenBank/DDBJ whole genome shotgun (WGS) entry which is preliminary data.</text>
</comment>
<dbReference type="eggNOG" id="COG2364">
    <property type="taxonomic scope" value="Bacteria"/>
</dbReference>
<dbReference type="RefSeq" id="WP_052036647.1">
    <property type="nucleotide sequence ID" value="NZ_JMIR01000043.1"/>
</dbReference>
<dbReference type="AlphaFoldDB" id="A0A074M5D8"/>
<keyword evidence="1" id="KW-1133">Transmembrane helix</keyword>
<keyword evidence="1" id="KW-0472">Membrane</keyword>
<dbReference type="OrthoDB" id="1902994at2"/>
<name>A0A074M5D8_9BACL</name>
<gene>
    <name evidence="2" type="ORF">EL26_21925</name>
</gene>